<dbReference type="Gene3D" id="3.40.50.300">
    <property type="entry name" value="P-loop containing nucleotide triphosphate hydrolases"/>
    <property type="match status" value="1"/>
</dbReference>
<dbReference type="Proteomes" id="UP000787472">
    <property type="component" value="Unassembled WGS sequence"/>
</dbReference>
<sequence>MDLTSFYRQMATFAQWKTTLSQHLQHSQQWFEDHSFPSPTARHCLQQAQALLDNDTFTVACVGEFSRGKTELINALLFSEYGKRLLPSTPGRTTMCPTEIFYDPQSEPGSVHLLPIETRRTTTSLNNFKRIPKNWIKLQFNPADPESVDRAMSTISQIKRVDASDARAMGFDPQQLSPSTDGLLAVPRWRHALINLDHPLLRHGLRILDTPGLNALGNEPELTLSTLQQANAVIFLLAADAGLSYSDITIWQDHLQGLRATQQHGSTITLLNKVDTLWNDLGDPEQTEQSIHQVREATARMLAQPMEQVLAISAKQGLLARAQQDDELLQRSNLPRLELLLTQQLIQSQQFVAQQRAITDAVQMMQATRGQLQAQLFQSDQELERLQKQLSNPTELQAQIRQLRSNVRQRHQQYHRQHLDLRSYQRQIDQCGQQLRAPMAAIQLEGLITSTHQQMVKSWSFVGLAKAIDEFFQQLQHKFNNIDREAKTANEFLLGIYQRTQYTDGQITAQQHGFQLRVHRQRLQQLEQQARQFRRSLGTIFNSKQRVIGRFINSLVQEVRSMNTALQADINLWAKEALAPISHETQYQKSLLDQQMLRITNLNQHQTGQENRLQELQTLIAQYEYALVGLDRILNEMDLNRETLPYKKHNSRAAPTRAALLSR</sequence>
<dbReference type="PANTHER" id="PTHR43681">
    <property type="entry name" value="TRANSMEMBRANE GTPASE FZO"/>
    <property type="match status" value="1"/>
</dbReference>
<proteinExistence type="predicted"/>
<reference evidence="2" key="1">
    <citation type="submission" date="2020-03" db="EMBL/GenBank/DDBJ databases">
        <authorList>
            <person name="Guo F."/>
        </authorList>
    </citation>
    <scope>NUCLEOTIDE SEQUENCE</scope>
    <source>
        <strain evidence="2">JCM 30134</strain>
    </source>
</reference>
<comment type="caution">
    <text evidence="2">The sequence shown here is derived from an EMBL/GenBank/DDBJ whole genome shotgun (WGS) entry which is preliminary data.</text>
</comment>
<evidence type="ECO:0000259" key="1">
    <source>
        <dbReference type="Pfam" id="PF00350"/>
    </source>
</evidence>
<evidence type="ECO:0000313" key="2">
    <source>
        <dbReference type="EMBL" id="NHO67852.1"/>
    </source>
</evidence>
<evidence type="ECO:0000313" key="3">
    <source>
        <dbReference type="Proteomes" id="UP000787472"/>
    </source>
</evidence>
<dbReference type="AlphaFoldDB" id="A0A9E5MPA5"/>
<protein>
    <recommendedName>
        <fullName evidence="1">Dynamin N-terminal domain-containing protein</fullName>
    </recommendedName>
</protein>
<dbReference type="InterPro" id="IPR045063">
    <property type="entry name" value="Dynamin_N"/>
</dbReference>
<dbReference type="RefSeq" id="WP_167191299.1">
    <property type="nucleotide sequence ID" value="NZ_JAAONZ010000021.1"/>
</dbReference>
<dbReference type="EMBL" id="JAAONZ010000021">
    <property type="protein sequence ID" value="NHO67852.1"/>
    <property type="molecule type" value="Genomic_DNA"/>
</dbReference>
<dbReference type="PANTHER" id="PTHR43681:SF1">
    <property type="entry name" value="SARCALUMENIN"/>
    <property type="match status" value="1"/>
</dbReference>
<name>A0A9E5MPA5_9GAMM</name>
<dbReference type="InterPro" id="IPR027417">
    <property type="entry name" value="P-loop_NTPase"/>
</dbReference>
<dbReference type="InterPro" id="IPR051943">
    <property type="entry name" value="TRAFAC_Dynamin-like_GTPase"/>
</dbReference>
<feature type="domain" description="Dynamin N-terminal" evidence="1">
    <location>
        <begin position="59"/>
        <end position="272"/>
    </location>
</feature>
<dbReference type="Pfam" id="PF00350">
    <property type="entry name" value="Dynamin_N"/>
    <property type="match status" value="1"/>
</dbReference>
<organism evidence="2 3">
    <name type="scientific">Pseudomaricurvus hydrocarbonicus</name>
    <dbReference type="NCBI Taxonomy" id="1470433"/>
    <lineage>
        <taxon>Bacteria</taxon>
        <taxon>Pseudomonadati</taxon>
        <taxon>Pseudomonadota</taxon>
        <taxon>Gammaproteobacteria</taxon>
        <taxon>Cellvibrionales</taxon>
        <taxon>Cellvibrionaceae</taxon>
        <taxon>Pseudomaricurvus</taxon>
    </lineage>
</organism>
<accession>A0A9E5MPA5</accession>
<keyword evidence="3" id="KW-1185">Reference proteome</keyword>
<gene>
    <name evidence="2" type="ORF">G8770_20085</name>
</gene>
<dbReference type="SUPFAM" id="SSF52540">
    <property type="entry name" value="P-loop containing nucleoside triphosphate hydrolases"/>
    <property type="match status" value="1"/>
</dbReference>